<name>A0A382CUA6_9ZZZZ</name>
<sequence>MQAGWLNPTIVETFDLENAREMHATIENRTNSGKLLLRTDPDSGS</sequence>
<reference evidence="1" key="1">
    <citation type="submission" date="2018-05" db="EMBL/GenBank/DDBJ databases">
        <authorList>
            <person name="Lanie J.A."/>
            <person name="Ng W.-L."/>
            <person name="Kazmierczak K.M."/>
            <person name="Andrzejewski T.M."/>
            <person name="Davidsen T.M."/>
            <person name="Wayne K.J."/>
            <person name="Tettelin H."/>
            <person name="Glass J.I."/>
            <person name="Rusch D."/>
            <person name="Podicherti R."/>
            <person name="Tsui H.-C.T."/>
            <person name="Winkler M.E."/>
        </authorList>
    </citation>
    <scope>NUCLEOTIDE SEQUENCE</scope>
</reference>
<evidence type="ECO:0008006" key="2">
    <source>
        <dbReference type="Google" id="ProtNLM"/>
    </source>
</evidence>
<proteinExistence type="predicted"/>
<organism evidence="1">
    <name type="scientific">marine metagenome</name>
    <dbReference type="NCBI Taxonomy" id="408172"/>
    <lineage>
        <taxon>unclassified sequences</taxon>
        <taxon>metagenomes</taxon>
        <taxon>ecological metagenomes</taxon>
    </lineage>
</organism>
<dbReference type="EMBL" id="UINC01035838">
    <property type="protein sequence ID" value="SVB28883.1"/>
    <property type="molecule type" value="Genomic_DNA"/>
</dbReference>
<accession>A0A382CUA6</accession>
<dbReference type="Gene3D" id="3.90.180.10">
    <property type="entry name" value="Medium-chain alcohol dehydrogenases, catalytic domain"/>
    <property type="match status" value="1"/>
</dbReference>
<gene>
    <name evidence="1" type="ORF">METZ01_LOCUS181737</name>
</gene>
<protein>
    <recommendedName>
        <fullName evidence="2">Alcohol dehydrogenase-like C-terminal domain-containing protein</fullName>
    </recommendedName>
</protein>
<dbReference type="AlphaFoldDB" id="A0A382CUA6"/>
<evidence type="ECO:0000313" key="1">
    <source>
        <dbReference type="EMBL" id="SVB28883.1"/>
    </source>
</evidence>